<gene>
    <name evidence="5" type="ORF">AJAP_07165</name>
</gene>
<keyword evidence="6" id="KW-1185">Reference proteome</keyword>
<evidence type="ECO:0000256" key="2">
    <source>
        <dbReference type="ARBA" id="ARBA00023125"/>
    </source>
</evidence>
<dbReference type="KEGG" id="aja:AJAP_07165"/>
<evidence type="ECO:0000313" key="5">
    <source>
        <dbReference type="EMBL" id="AIG74348.1"/>
    </source>
</evidence>
<evidence type="ECO:0000256" key="3">
    <source>
        <dbReference type="ARBA" id="ARBA00023163"/>
    </source>
</evidence>
<dbReference type="PRINTS" id="PR00040">
    <property type="entry name" value="HTHMERR"/>
</dbReference>
<dbReference type="AlphaFoldDB" id="A0A075UN88"/>
<dbReference type="InterPro" id="IPR000551">
    <property type="entry name" value="MerR-type_HTH_dom"/>
</dbReference>
<evidence type="ECO:0000256" key="1">
    <source>
        <dbReference type="ARBA" id="ARBA00023015"/>
    </source>
</evidence>
<feature type="domain" description="HTH merR-type" evidence="4">
    <location>
        <begin position="1"/>
        <end position="69"/>
    </location>
</feature>
<name>A0A075UN88_9PSEU</name>
<dbReference type="GO" id="GO:0003677">
    <property type="term" value="F:DNA binding"/>
    <property type="evidence" value="ECO:0007669"/>
    <property type="project" value="UniProtKB-KW"/>
</dbReference>
<dbReference type="InterPro" id="IPR047057">
    <property type="entry name" value="MerR_fam"/>
</dbReference>
<dbReference type="GO" id="GO:0003700">
    <property type="term" value="F:DNA-binding transcription factor activity"/>
    <property type="evidence" value="ECO:0007669"/>
    <property type="project" value="InterPro"/>
</dbReference>
<dbReference type="SUPFAM" id="SSF46955">
    <property type="entry name" value="Putative DNA-binding domain"/>
    <property type="match status" value="1"/>
</dbReference>
<proteinExistence type="predicted"/>
<dbReference type="Gene3D" id="1.10.1660.10">
    <property type="match status" value="1"/>
</dbReference>
<dbReference type="Pfam" id="PF13411">
    <property type="entry name" value="MerR_1"/>
    <property type="match status" value="1"/>
</dbReference>
<dbReference type="Proteomes" id="UP000028492">
    <property type="component" value="Chromosome"/>
</dbReference>
<keyword evidence="1" id="KW-0805">Transcription regulation</keyword>
<dbReference type="SMART" id="SM00422">
    <property type="entry name" value="HTH_MERR"/>
    <property type="match status" value="1"/>
</dbReference>
<dbReference type="STRING" id="208439.AJAP_07165"/>
<dbReference type="PANTHER" id="PTHR30204">
    <property type="entry name" value="REDOX-CYCLING DRUG-SENSING TRANSCRIPTIONAL ACTIVATOR SOXR"/>
    <property type="match status" value="1"/>
</dbReference>
<protein>
    <recommendedName>
        <fullName evidence="4">HTH merR-type domain-containing protein</fullName>
    </recommendedName>
</protein>
<organism evidence="5 6">
    <name type="scientific">Amycolatopsis japonica</name>
    <dbReference type="NCBI Taxonomy" id="208439"/>
    <lineage>
        <taxon>Bacteria</taxon>
        <taxon>Bacillati</taxon>
        <taxon>Actinomycetota</taxon>
        <taxon>Actinomycetes</taxon>
        <taxon>Pseudonocardiales</taxon>
        <taxon>Pseudonocardiaceae</taxon>
        <taxon>Amycolatopsis</taxon>
        <taxon>Amycolatopsis japonica group</taxon>
    </lineage>
</organism>
<dbReference type="InterPro" id="IPR009061">
    <property type="entry name" value="DNA-bd_dom_put_sf"/>
</dbReference>
<dbReference type="PANTHER" id="PTHR30204:SF94">
    <property type="entry name" value="HEAVY METAL-DEPENDENT TRANSCRIPTIONAL REGULATOR HI_0293-RELATED"/>
    <property type="match status" value="1"/>
</dbReference>
<keyword evidence="2" id="KW-0238">DNA-binding</keyword>
<dbReference type="CDD" id="cd04770">
    <property type="entry name" value="HTH_HMRTR"/>
    <property type="match status" value="1"/>
</dbReference>
<keyword evidence="3" id="KW-0804">Transcription</keyword>
<evidence type="ECO:0000259" key="4">
    <source>
        <dbReference type="PROSITE" id="PS50937"/>
    </source>
</evidence>
<dbReference type="PROSITE" id="PS50937">
    <property type="entry name" value="HTH_MERR_2"/>
    <property type="match status" value="1"/>
</dbReference>
<sequence length="131" mass="14677">MRIGELARTAAVSTKTIRYYEQAGLLPEPPRTSSGYRDYDPDTAHRLEFIRTAQAAGLSLTEIRDILAIRDTGQAPCDHVGELIDRHLSNVRRRIADLRTTEQDLHQLKARASTYRSASCTSTTVCGIFTR</sequence>
<dbReference type="HOGENOM" id="CLU_060077_2_0_11"/>
<dbReference type="EMBL" id="CP008953">
    <property type="protein sequence ID" value="AIG74348.1"/>
    <property type="molecule type" value="Genomic_DNA"/>
</dbReference>
<dbReference type="RefSeq" id="WP_038509121.1">
    <property type="nucleotide sequence ID" value="NZ_CP008953.1"/>
</dbReference>
<evidence type="ECO:0000313" key="6">
    <source>
        <dbReference type="Proteomes" id="UP000028492"/>
    </source>
</evidence>
<accession>A0A075UN88</accession>
<dbReference type="eggNOG" id="COG0789">
    <property type="taxonomic scope" value="Bacteria"/>
</dbReference>
<reference evidence="5 6" key="1">
    <citation type="journal article" date="2014" name="J. Biotechnol.">
        <title>Complete genome sequence of the actinobacterium Amycolatopsis japonica MG417-CF17(T) (=DSM 44213T) producing (S,S)-N,N'-ethylenediaminedisuccinic acid.</title>
        <authorList>
            <person name="Stegmann E."/>
            <person name="Albersmeier A."/>
            <person name="Spohn M."/>
            <person name="Gert H."/>
            <person name="Weber T."/>
            <person name="Wohlleben W."/>
            <person name="Kalinowski J."/>
            <person name="Ruckert C."/>
        </authorList>
    </citation>
    <scope>NUCLEOTIDE SEQUENCE [LARGE SCALE GENOMIC DNA]</scope>
    <source>
        <strain evidence="6">MG417-CF17 (DSM 44213)</strain>
    </source>
</reference>